<gene>
    <name evidence="1" type="ORF">EVAR_35614_1</name>
</gene>
<name>A0A4C1WD71_EUMVA</name>
<organism evidence="1 2">
    <name type="scientific">Eumeta variegata</name>
    <name type="common">Bagworm moth</name>
    <name type="synonym">Eumeta japonica</name>
    <dbReference type="NCBI Taxonomy" id="151549"/>
    <lineage>
        <taxon>Eukaryota</taxon>
        <taxon>Metazoa</taxon>
        <taxon>Ecdysozoa</taxon>
        <taxon>Arthropoda</taxon>
        <taxon>Hexapoda</taxon>
        <taxon>Insecta</taxon>
        <taxon>Pterygota</taxon>
        <taxon>Neoptera</taxon>
        <taxon>Endopterygota</taxon>
        <taxon>Lepidoptera</taxon>
        <taxon>Glossata</taxon>
        <taxon>Ditrysia</taxon>
        <taxon>Tineoidea</taxon>
        <taxon>Psychidae</taxon>
        <taxon>Oiketicinae</taxon>
        <taxon>Eumeta</taxon>
    </lineage>
</organism>
<accession>A0A4C1WD71</accession>
<comment type="caution">
    <text evidence="1">The sequence shown here is derived from an EMBL/GenBank/DDBJ whole genome shotgun (WGS) entry which is preliminary data.</text>
</comment>
<sequence length="97" mass="11295">MLTEQDSGSRRRERDKSLASFFFFINTLSMRLGARLFCPADYELIQAVTLSRRASDAYTTSILRVYEATALARERGTTLTFVEHRVSWMYTSDRRLD</sequence>
<dbReference type="EMBL" id="BGZK01000535">
    <property type="protein sequence ID" value="GBP48993.1"/>
    <property type="molecule type" value="Genomic_DNA"/>
</dbReference>
<evidence type="ECO:0000313" key="2">
    <source>
        <dbReference type="Proteomes" id="UP000299102"/>
    </source>
</evidence>
<reference evidence="1 2" key="1">
    <citation type="journal article" date="2019" name="Commun. Biol.">
        <title>The bagworm genome reveals a unique fibroin gene that provides high tensile strength.</title>
        <authorList>
            <person name="Kono N."/>
            <person name="Nakamura H."/>
            <person name="Ohtoshi R."/>
            <person name="Tomita M."/>
            <person name="Numata K."/>
            <person name="Arakawa K."/>
        </authorList>
    </citation>
    <scope>NUCLEOTIDE SEQUENCE [LARGE SCALE GENOMIC DNA]</scope>
</reference>
<dbReference type="AlphaFoldDB" id="A0A4C1WD71"/>
<protein>
    <submittedName>
        <fullName evidence="1">Uncharacterized protein</fullName>
    </submittedName>
</protein>
<proteinExistence type="predicted"/>
<keyword evidence="2" id="KW-1185">Reference proteome</keyword>
<evidence type="ECO:0000313" key="1">
    <source>
        <dbReference type="EMBL" id="GBP48993.1"/>
    </source>
</evidence>
<dbReference type="Proteomes" id="UP000299102">
    <property type="component" value="Unassembled WGS sequence"/>
</dbReference>